<protein>
    <submittedName>
        <fullName evidence="1">Uncharacterized protein</fullName>
    </submittedName>
</protein>
<comment type="caution">
    <text evidence="1">The sequence shown here is derived from an EMBL/GenBank/DDBJ whole genome shotgun (WGS) entry which is preliminary data.</text>
</comment>
<proteinExistence type="predicted"/>
<gene>
    <name evidence="1" type="ORF">JOF55_002914</name>
</gene>
<evidence type="ECO:0000313" key="1">
    <source>
        <dbReference type="EMBL" id="MDR7302733.1"/>
    </source>
</evidence>
<accession>A0AAE3ZD54</accession>
<reference evidence="1" key="1">
    <citation type="submission" date="2023-07" db="EMBL/GenBank/DDBJ databases">
        <title>Sequencing the genomes of 1000 actinobacteria strains.</title>
        <authorList>
            <person name="Klenk H.-P."/>
        </authorList>
    </citation>
    <scope>NUCLEOTIDE SEQUENCE</scope>
    <source>
        <strain evidence="1">DSM 45977</strain>
    </source>
</reference>
<dbReference type="Proteomes" id="UP001180845">
    <property type="component" value="Unassembled WGS sequence"/>
</dbReference>
<sequence length="64" mass="7178">MVDACRRKKLISQGLHVTFAVGTDEPLLWLPDITCGSVLADQRRDASYLEQFGDAARLLFIEAR</sequence>
<name>A0AAE3ZD54_9ACTN</name>
<evidence type="ECO:0000313" key="2">
    <source>
        <dbReference type="Proteomes" id="UP001180845"/>
    </source>
</evidence>
<organism evidence="1 2">
    <name type="scientific">Haloactinomyces albus</name>
    <dbReference type="NCBI Taxonomy" id="1352928"/>
    <lineage>
        <taxon>Bacteria</taxon>
        <taxon>Bacillati</taxon>
        <taxon>Actinomycetota</taxon>
        <taxon>Actinomycetes</taxon>
        <taxon>Actinopolysporales</taxon>
        <taxon>Actinopolysporaceae</taxon>
        <taxon>Haloactinomyces</taxon>
    </lineage>
</organism>
<keyword evidence="2" id="KW-1185">Reference proteome</keyword>
<dbReference type="EMBL" id="JAVDXW010000001">
    <property type="protein sequence ID" value="MDR7302733.1"/>
    <property type="molecule type" value="Genomic_DNA"/>
</dbReference>
<dbReference type="AlphaFoldDB" id="A0AAE3ZD54"/>